<dbReference type="Gene3D" id="2.60.40.10">
    <property type="entry name" value="Immunoglobulins"/>
    <property type="match status" value="2"/>
</dbReference>
<evidence type="ECO:0000259" key="3">
    <source>
        <dbReference type="PROSITE" id="PS51841"/>
    </source>
</evidence>
<proteinExistence type="predicted"/>
<dbReference type="PROSITE" id="PS51841">
    <property type="entry name" value="LTD"/>
    <property type="match status" value="1"/>
</dbReference>
<dbReference type="GO" id="GO:0030246">
    <property type="term" value="F:carbohydrate binding"/>
    <property type="evidence" value="ECO:0007669"/>
    <property type="project" value="InterPro"/>
</dbReference>
<keyword evidence="1" id="KW-0732">Signal</keyword>
<feature type="domain" description="LTD" evidence="3">
    <location>
        <begin position="989"/>
        <end position="1125"/>
    </location>
</feature>
<dbReference type="Proteomes" id="UP000535020">
    <property type="component" value="Unassembled WGS sequence"/>
</dbReference>
<organism evidence="4 5">
    <name type="scientific">Flavobacterium agri</name>
    <dbReference type="NCBI Taxonomy" id="2743471"/>
    <lineage>
        <taxon>Bacteria</taxon>
        <taxon>Pseudomonadati</taxon>
        <taxon>Bacteroidota</taxon>
        <taxon>Flavobacteriia</taxon>
        <taxon>Flavobacteriales</taxon>
        <taxon>Flavobacteriaceae</taxon>
        <taxon>Flavobacterium</taxon>
    </lineage>
</organism>
<evidence type="ECO:0000259" key="2">
    <source>
        <dbReference type="PROSITE" id="PS51175"/>
    </source>
</evidence>
<feature type="chain" id="PRO_5031453377" evidence="1">
    <location>
        <begin position="21"/>
        <end position="1848"/>
    </location>
</feature>
<dbReference type="InterPro" id="IPR014756">
    <property type="entry name" value="Ig_E-set"/>
</dbReference>
<accession>A0A7Y8Y0S4</accession>
<dbReference type="PROSITE" id="PS51175">
    <property type="entry name" value="CBM6"/>
    <property type="match status" value="1"/>
</dbReference>
<name>A0A7Y8Y0S4_9FLAO</name>
<feature type="domain" description="CBM6" evidence="2">
    <location>
        <begin position="34"/>
        <end position="172"/>
    </location>
</feature>
<dbReference type="NCBIfam" id="NF012200">
    <property type="entry name" value="choice_anch_D"/>
    <property type="match status" value="1"/>
</dbReference>
<dbReference type="NCBIfam" id="NF033708">
    <property type="entry name" value="T9SS_Cterm_ChiA"/>
    <property type="match status" value="1"/>
</dbReference>
<dbReference type="InterPro" id="IPR005084">
    <property type="entry name" value="CBM6"/>
</dbReference>
<reference evidence="4 5" key="1">
    <citation type="submission" date="2020-07" db="EMBL/GenBank/DDBJ databases">
        <authorList>
            <person name="Sun Q."/>
        </authorList>
    </citation>
    <scope>NUCLEOTIDE SEQUENCE [LARGE SCALE GENOMIC DNA]</scope>
    <source>
        <strain evidence="4 5">MAH-1</strain>
    </source>
</reference>
<feature type="signal peptide" evidence="1">
    <location>
        <begin position="1"/>
        <end position="20"/>
    </location>
</feature>
<dbReference type="InterPro" id="IPR013783">
    <property type="entry name" value="Ig-like_fold"/>
</dbReference>
<protein>
    <submittedName>
        <fullName evidence="4">Choice-of-anchor D domain-containing protein</fullName>
    </submittedName>
</protein>
<dbReference type="EMBL" id="JACBJI010000002">
    <property type="protein sequence ID" value="NYA70362.1"/>
    <property type="molecule type" value="Genomic_DNA"/>
</dbReference>
<gene>
    <name evidence="4" type="ORF">HZF10_05475</name>
</gene>
<comment type="caution">
    <text evidence="4">The sequence shown here is derived from an EMBL/GenBank/DDBJ whole genome shotgun (WGS) entry which is preliminary data.</text>
</comment>
<evidence type="ECO:0000256" key="1">
    <source>
        <dbReference type="SAM" id="SignalP"/>
    </source>
</evidence>
<evidence type="ECO:0000313" key="4">
    <source>
        <dbReference type="EMBL" id="NYA70362.1"/>
    </source>
</evidence>
<sequence>MKIRLLLLALAFCVGGMLNAQIYVHNFEGTPYSTPYTAAPNTLAANLSASSWTTSPTVFTNFGGATGQALSLNNSGGTPTYTLTFNVDAGYQLSVNSFSFWRVRSGTGAQNWSMTINGISVGSGTVPTTGAGTGTLTVSNAVSNLTGTVTVVLSLSGASGTGTFRLDDFTLNGSVNLAGPYTITNGDWNVGATWNTGMVPTNTDNVTLTAPYVVYTTVPLQRDAVTMVNGTFELRDGGFAQGTNFTYGSAGGLNFNTTGVYNVNNTHVYWPAASGPFNVSVLQGGMQMNSTSRTVAGTFVSGGNLGVAFATPSALTLNGICRIDPSGYFLNSPIFGNASELIYNTGGTFGRGFEWLFNGVGTIGTSAGYPNNVTLSASTTLNYNNGTPAAKALNGNLTIDAGSHFDMNQGTSSALPLTVAGNVINNGTITLGNVNAADLKLFGDFTNTGIFNGNARAVYFSKATGTQTVSSTTGLTFPYVVFDSTGSRTVQLNNGLTISAPNAGNAIAFNSAADVFSLNNQSLTIGTVGVANTITGNGMFNGTTSTTTTSSMTLIGTGSIGTLNFVTGSQNLASLSISRTTGTAAATLGTALRVQSALTLNGGYFDVGNNVLTLGPSIAYSGSASNYIIADKSNAAAEVRKIFSAAGNFTFPIGDAVASLNGSQYSPCAIILAGGSYSATSYVSVGVNDIQHPNFESAADFITRYWQVGTSGITAPTTFTASGTYLPADVNTPANEATYKRQRWDGTAWTAGTVVAASATGPVNCVVASTNHITAGLRDVDINVRGVIAANPTITSGDVTPSGLDNTLFAAQTLGNSLAKTFRIENIGDGNLSVPTITLTGVNPGDFSITASTPYSIAGPTGFVDFTVTFQPTASGVRTAIVNIANNDSSGSENPYTFMVQGTGDCPTNTNTVTPASGPAGTVVTITANTGNLNGASVTFNGVAAVVTQISATQVTVVVPVGAVSGPVITTNAAGCSVSTTFGIIKQVTGGCQGGAALPSSLFISQVTDSGADAMSYIEIYNGTGAAVNLNGWSLQFFNNGSATQNGGNVALNNVMLPNNSMYTVVVGTSSPACSGFTGGNGELGNQSSGIGGVNFNNTNNNNGHDHIRLYNGATHVDSWGVYTDQTWAVSLNLNGKGANFERKNNVVAPNTTYTNADWNITDWGDTCTDLDYSNVGSFDFLAGTPPTVTVQPVFTPSCKQTSFTVTATEGFVGGNALAYQWYEVAPGATTWTALANVGVYSGVSTATLTISNIAGLTGYQYYVQVRENTATCYTASNAVMITGVTTVTWNGTAWTPSAPTATTPAVIDGNYNTAANGSFEACSLTVNGTRTLVISPNTYVSIVNDLTVAAGGTLQVQDDGSLVMIEDSGVVTNNGTTQVARTTTPFVKYDYTYWSSPVFNTTLGAAMPGWRFDYSWTFNTANYTDVTGPNGTGPADGFDDNNDTWTLAGSGATMIPAKGYTVMTPTNLPAYPTTTTVTFSGRVNNGIINIPLSLSANPADTGDDYNLVGNPYPSSIFADDFINLNTNTSGTLLFWTHSTPVSNTAPGPYQNNFVTSDYAMYNLSGGVASSNGGAQPTGYVASGQGFFIEAITGTNLVFNNSMRDKTYGNANFYRNSNMAVPAPQKDRVWLNLQHAIGLFSQQLICYSDAATLDIDRGYDAVVSNAGNSVSFYSFIAGDKYRIQGRPAFWTSDIVPLGLKTALPGSYTISIEHAEGILNDPSTPIYLEDKLLNVIHDLKQGPYVFDIPLGASDDRFQLRYTDSALGNPVHENPEQNVLVVSSGNDVLIKSGVENLATVEIFDMVGRLVYSKKDINATEITIPVYVQEQALLVRIELTDGSRTAKKIVH</sequence>
<evidence type="ECO:0000313" key="5">
    <source>
        <dbReference type="Proteomes" id="UP000535020"/>
    </source>
</evidence>
<dbReference type="Pfam" id="PF00932">
    <property type="entry name" value="LTD"/>
    <property type="match status" value="1"/>
</dbReference>
<keyword evidence="5" id="KW-1185">Reference proteome</keyword>
<dbReference type="SUPFAM" id="SSF81296">
    <property type="entry name" value="E set domains"/>
    <property type="match status" value="1"/>
</dbReference>
<dbReference type="InterPro" id="IPR001322">
    <property type="entry name" value="Lamin_tail_dom"/>
</dbReference>
<dbReference type="RefSeq" id="WP_176005175.1">
    <property type="nucleotide sequence ID" value="NZ_JABWMI010000006.1"/>
</dbReference>